<dbReference type="InterPro" id="IPR007848">
    <property type="entry name" value="Small_mtfrase_dom"/>
</dbReference>
<feature type="domain" description="Methyltransferase small" evidence="7">
    <location>
        <begin position="203"/>
        <end position="373"/>
    </location>
</feature>
<evidence type="ECO:0000256" key="1">
    <source>
        <dbReference type="ARBA" id="ARBA00022490"/>
    </source>
</evidence>
<dbReference type="Gene3D" id="3.40.50.150">
    <property type="entry name" value="Vaccinia Virus protein VP39"/>
    <property type="match status" value="2"/>
</dbReference>
<dbReference type="AlphaFoldDB" id="A0A1H9YFL6"/>
<dbReference type="PANTHER" id="PTHR47816:SF5">
    <property type="entry name" value="RIBOSOMAL RNA LARGE SUBUNIT METHYLTRANSFERASE G"/>
    <property type="match status" value="1"/>
</dbReference>
<dbReference type="GO" id="GO:0052916">
    <property type="term" value="F:23S rRNA (guanine(1835)-N(2))-methyltransferase activity"/>
    <property type="evidence" value="ECO:0007669"/>
    <property type="project" value="UniProtKB-EC"/>
</dbReference>
<dbReference type="STRING" id="349064.SAMN05660429_00206"/>
<protein>
    <recommendedName>
        <fullName evidence="6">Ribosomal RNA large subunit methyltransferase G</fullName>
        <ecNumber evidence="6">2.1.1.174</ecNumber>
    </recommendedName>
    <alternativeName>
        <fullName evidence="6">23S rRNA m2G1835 methyltransferase</fullName>
    </alternativeName>
    <alternativeName>
        <fullName evidence="6">rRNA (guanine-N(2)-)-methyltransferase RlmG</fullName>
    </alternativeName>
</protein>
<dbReference type="InterPro" id="IPR046977">
    <property type="entry name" value="RsmC/RlmG"/>
</dbReference>
<dbReference type="HAMAP" id="MF_01859">
    <property type="entry name" value="23SrRNA_methyltr_G"/>
    <property type="match status" value="1"/>
</dbReference>
<comment type="function">
    <text evidence="6">Specifically methylates the guanine in position 1835 (m2G1835) of 23S rRNA.</text>
</comment>
<evidence type="ECO:0000313" key="10">
    <source>
        <dbReference type="Proteomes" id="UP000199308"/>
    </source>
</evidence>
<proteinExistence type="inferred from homology"/>
<organism evidence="9 10">
    <name type="scientific">Thalassotalea agarivorans</name>
    <name type="common">Thalassomonas agarivorans</name>
    <dbReference type="NCBI Taxonomy" id="349064"/>
    <lineage>
        <taxon>Bacteria</taxon>
        <taxon>Pseudomonadati</taxon>
        <taxon>Pseudomonadota</taxon>
        <taxon>Gammaproteobacteria</taxon>
        <taxon>Alteromonadales</taxon>
        <taxon>Colwelliaceae</taxon>
        <taxon>Thalassotalea</taxon>
    </lineage>
</organism>
<dbReference type="GO" id="GO:0005737">
    <property type="term" value="C:cytoplasm"/>
    <property type="evidence" value="ECO:0007669"/>
    <property type="project" value="UniProtKB-SubCell"/>
</dbReference>
<keyword evidence="4 6" id="KW-0808">Transferase</keyword>
<evidence type="ECO:0000259" key="7">
    <source>
        <dbReference type="Pfam" id="PF05175"/>
    </source>
</evidence>
<dbReference type="InterPro" id="IPR017237">
    <property type="entry name" value="RLMG"/>
</dbReference>
<dbReference type="InterPro" id="IPR029063">
    <property type="entry name" value="SAM-dependent_MTases_sf"/>
</dbReference>
<keyword evidence="3 6" id="KW-0489">Methyltransferase</keyword>
<dbReference type="SUPFAM" id="SSF53335">
    <property type="entry name" value="S-adenosyl-L-methionine-dependent methyltransferases"/>
    <property type="match status" value="1"/>
</dbReference>
<dbReference type="GO" id="GO:0003676">
    <property type="term" value="F:nucleic acid binding"/>
    <property type="evidence" value="ECO:0007669"/>
    <property type="project" value="InterPro"/>
</dbReference>
<dbReference type="RefSeq" id="WP_093326914.1">
    <property type="nucleotide sequence ID" value="NZ_AP027363.1"/>
</dbReference>
<dbReference type="EC" id="2.1.1.174" evidence="6"/>
<dbReference type="PROSITE" id="PS00092">
    <property type="entry name" value="N6_MTASE"/>
    <property type="match status" value="1"/>
</dbReference>
<dbReference type="OrthoDB" id="29650at2"/>
<evidence type="ECO:0000256" key="3">
    <source>
        <dbReference type="ARBA" id="ARBA00022603"/>
    </source>
</evidence>
<dbReference type="CDD" id="cd02440">
    <property type="entry name" value="AdoMet_MTases"/>
    <property type="match status" value="1"/>
</dbReference>
<comment type="similarity">
    <text evidence="6">Belongs to the methyltransferase superfamily. RlmG family.</text>
</comment>
<keyword evidence="10" id="KW-1185">Reference proteome</keyword>
<comment type="catalytic activity">
    <reaction evidence="6">
        <text>guanosine(1835) in 23S rRNA + S-adenosyl-L-methionine = N(2)-methylguanosine(1835) in 23S rRNA + S-adenosyl-L-homocysteine + H(+)</text>
        <dbReference type="Rhea" id="RHEA:42744"/>
        <dbReference type="Rhea" id="RHEA-COMP:10217"/>
        <dbReference type="Rhea" id="RHEA-COMP:10218"/>
        <dbReference type="ChEBI" id="CHEBI:15378"/>
        <dbReference type="ChEBI" id="CHEBI:57856"/>
        <dbReference type="ChEBI" id="CHEBI:59789"/>
        <dbReference type="ChEBI" id="CHEBI:74269"/>
        <dbReference type="ChEBI" id="CHEBI:74481"/>
        <dbReference type="EC" id="2.1.1.174"/>
    </reaction>
</comment>
<accession>A0A1H9YFL6</accession>
<dbReference type="EMBL" id="FOHK01000001">
    <property type="protein sequence ID" value="SES67742.1"/>
    <property type="molecule type" value="Genomic_DNA"/>
</dbReference>
<keyword evidence="1 6" id="KW-0963">Cytoplasm</keyword>
<evidence type="ECO:0000256" key="2">
    <source>
        <dbReference type="ARBA" id="ARBA00022552"/>
    </source>
</evidence>
<name>A0A1H9YFL6_THASX</name>
<sequence length="381" mass="42570">MQSPFVVNEQPLILHRFPIAQVNRSLQAWDSADEYILQHLMQHDLLNQPRRFLIFNDSFGALTCNLTGHNVTAINDSYVSQQGIRYNLDENFLPSENITLLDSLHELPEQVDIILFKLPKSKALLTHQLAAVRKQYSNNVVFIAAGKAKEIHTSTLALFEKYIGDTKTSLAVKKSRLIFSEINTEPALPMPANKTWPLENGAFTIHNLANVFARDKLDIGARFFLQHLPELKDGQQIIDLGCGNGVIGLSALAKKSVTVTFTDESYMAIASARTNVEKNLPEKLDNANFLVNDCLTDIADASADVVLCNPPFHQQQATTDHIAWQMFKQSFAVLKPGGELRIVGNRQLGYHVKLKRLFGNATLIASDKKFVVLSAIKQHNN</sequence>
<evidence type="ECO:0000256" key="5">
    <source>
        <dbReference type="ARBA" id="ARBA00022691"/>
    </source>
</evidence>
<dbReference type="PIRSF" id="PIRSF037565">
    <property type="entry name" value="RRNA_m2G_Mtase_RsmD_prd"/>
    <property type="match status" value="1"/>
</dbReference>
<reference evidence="9 10" key="1">
    <citation type="submission" date="2016-10" db="EMBL/GenBank/DDBJ databases">
        <authorList>
            <person name="de Groot N.N."/>
        </authorList>
    </citation>
    <scope>NUCLEOTIDE SEQUENCE [LARGE SCALE GENOMIC DNA]</scope>
    <source>
        <strain evidence="9 10">DSM 19706</strain>
    </source>
</reference>
<gene>
    <name evidence="6" type="primary">rlmG</name>
    <name evidence="9" type="ORF">SAMN05660429_00206</name>
</gene>
<keyword evidence="2 6" id="KW-0698">rRNA processing</keyword>
<keyword evidence="5 6" id="KW-0949">S-adenosyl-L-methionine</keyword>
<evidence type="ECO:0000259" key="8">
    <source>
        <dbReference type="Pfam" id="PF26049"/>
    </source>
</evidence>
<feature type="domain" description="RlmG N-terminal" evidence="8">
    <location>
        <begin position="5"/>
        <end position="183"/>
    </location>
</feature>
<dbReference type="Pfam" id="PF05175">
    <property type="entry name" value="MTS"/>
    <property type="match status" value="1"/>
</dbReference>
<evidence type="ECO:0000256" key="4">
    <source>
        <dbReference type="ARBA" id="ARBA00022679"/>
    </source>
</evidence>
<dbReference type="Pfam" id="PF26049">
    <property type="entry name" value="RLMG_N"/>
    <property type="match status" value="1"/>
</dbReference>
<evidence type="ECO:0000256" key="6">
    <source>
        <dbReference type="HAMAP-Rule" id="MF_01859"/>
    </source>
</evidence>
<dbReference type="PANTHER" id="PTHR47816">
    <property type="entry name" value="RIBOSOMAL RNA SMALL SUBUNIT METHYLTRANSFERASE C"/>
    <property type="match status" value="1"/>
</dbReference>
<dbReference type="Proteomes" id="UP000199308">
    <property type="component" value="Unassembled WGS sequence"/>
</dbReference>
<dbReference type="InterPro" id="IPR002052">
    <property type="entry name" value="DNA_methylase_N6_adenine_CS"/>
</dbReference>
<evidence type="ECO:0000313" key="9">
    <source>
        <dbReference type="EMBL" id="SES67742.1"/>
    </source>
</evidence>
<comment type="subcellular location">
    <subcellularLocation>
        <location evidence="6">Cytoplasm</location>
    </subcellularLocation>
</comment>
<dbReference type="InterPro" id="IPR058679">
    <property type="entry name" value="RlmG_N"/>
</dbReference>